<gene>
    <name evidence="4" type="ORF">SNOG_05506</name>
</gene>
<dbReference type="SUPFAM" id="SSF51197">
    <property type="entry name" value="Clavaminate synthase-like"/>
    <property type="match status" value="1"/>
</dbReference>
<evidence type="ECO:0000259" key="2">
    <source>
        <dbReference type="Pfam" id="PF03171"/>
    </source>
</evidence>
<name>Q0URV8_PHANO</name>
<dbReference type="Gene3D" id="2.60.120.330">
    <property type="entry name" value="B-lactam Antibiotic, Isopenicillin N Synthase, Chain"/>
    <property type="match status" value="1"/>
</dbReference>
<dbReference type="InterPro" id="IPR044861">
    <property type="entry name" value="IPNS-like_FE2OG_OXY"/>
</dbReference>
<dbReference type="GeneID" id="5972788"/>
<evidence type="ECO:0008006" key="6">
    <source>
        <dbReference type="Google" id="ProtNLM"/>
    </source>
</evidence>
<protein>
    <recommendedName>
        <fullName evidence="6">Fe2OG dioxygenase domain-containing protein</fullName>
    </recommendedName>
</protein>
<reference evidence="5" key="1">
    <citation type="journal article" date="2007" name="Plant Cell">
        <title>Dothideomycete-plant interactions illuminated by genome sequencing and EST analysis of the wheat pathogen Stagonospora nodorum.</title>
        <authorList>
            <person name="Hane J.K."/>
            <person name="Lowe R.G."/>
            <person name="Solomon P.S."/>
            <person name="Tan K.C."/>
            <person name="Schoch C.L."/>
            <person name="Spatafora J.W."/>
            <person name="Crous P.W."/>
            <person name="Kodira C."/>
            <person name="Birren B.W."/>
            <person name="Galagan J.E."/>
            <person name="Torriani S.F."/>
            <person name="McDonald B.A."/>
            <person name="Oliver R.P."/>
        </authorList>
    </citation>
    <scope>NUCLEOTIDE SEQUENCE [LARGE SCALE GENOMIC DNA]</scope>
    <source>
        <strain evidence="5">SN15 / ATCC MYA-4574 / FGSC 10173</strain>
    </source>
</reference>
<dbReference type="STRING" id="321614.Q0URV8"/>
<dbReference type="eggNOG" id="KOG0143">
    <property type="taxonomic scope" value="Eukaryota"/>
</dbReference>
<dbReference type="RefSeq" id="XP_001795911.1">
    <property type="nucleotide sequence ID" value="XM_001795859.1"/>
</dbReference>
<dbReference type="InterPro" id="IPR050231">
    <property type="entry name" value="Iron_ascorbate_oxido_reductase"/>
</dbReference>
<organism evidence="4 5">
    <name type="scientific">Phaeosphaeria nodorum (strain SN15 / ATCC MYA-4574 / FGSC 10173)</name>
    <name type="common">Glume blotch fungus</name>
    <name type="synonym">Parastagonospora nodorum</name>
    <dbReference type="NCBI Taxonomy" id="321614"/>
    <lineage>
        <taxon>Eukaryota</taxon>
        <taxon>Fungi</taxon>
        <taxon>Dikarya</taxon>
        <taxon>Ascomycota</taxon>
        <taxon>Pezizomycotina</taxon>
        <taxon>Dothideomycetes</taxon>
        <taxon>Pleosporomycetidae</taxon>
        <taxon>Pleosporales</taxon>
        <taxon>Pleosporineae</taxon>
        <taxon>Phaeosphaeriaceae</taxon>
        <taxon>Parastagonospora</taxon>
    </lineage>
</organism>
<dbReference type="HOGENOM" id="CLU_010119_6_2_1"/>
<evidence type="ECO:0000256" key="1">
    <source>
        <dbReference type="ARBA" id="ARBA00008056"/>
    </source>
</evidence>
<dbReference type="Pfam" id="PF14226">
    <property type="entry name" value="DIOX_N"/>
    <property type="match status" value="1"/>
</dbReference>
<dbReference type="InterPro" id="IPR026992">
    <property type="entry name" value="DIOX_N"/>
</dbReference>
<proteinExistence type="inferred from homology"/>
<dbReference type="VEuPathDB" id="FungiDB:JI435_055060"/>
<sequence length="235" mass="26221">MSEAADIAVVSFDKFINGGDAEKRAVAKQLYDAFSTVGWVYLKDHGIPQERVDEIFRLAKTFFDLPLEQKRTWRLKDAEINQGYTGDGDEANGGVDHKDSDLPAFRETLDSFYAQCHSLGMNVLKCLAIAMDLGDTFFDNITKRADPQLRLIHYPSIEKAIVEQEGHARIIPHTDFGLCTLLFQDNVGGLEVDPFHTGEFKAAVPVPGTVLINIADLLQRLTNDRCRSEWGCAAE</sequence>
<evidence type="ECO:0000259" key="3">
    <source>
        <dbReference type="Pfam" id="PF14226"/>
    </source>
</evidence>
<dbReference type="Pfam" id="PF03171">
    <property type="entry name" value="2OG-FeII_Oxy"/>
    <property type="match status" value="1"/>
</dbReference>
<accession>Q0URV8</accession>
<dbReference type="EMBL" id="CH445332">
    <property type="protein sequence ID" value="EAT86570.2"/>
    <property type="molecule type" value="Genomic_DNA"/>
</dbReference>
<feature type="domain" description="Isopenicillin N synthase-like Fe(2+) 2OG dioxygenase" evidence="2">
    <location>
        <begin position="149"/>
        <end position="228"/>
    </location>
</feature>
<dbReference type="PANTHER" id="PTHR47990">
    <property type="entry name" value="2-OXOGLUTARATE (2OG) AND FE(II)-DEPENDENT OXYGENASE SUPERFAMILY PROTEIN-RELATED"/>
    <property type="match status" value="1"/>
</dbReference>
<dbReference type="InParanoid" id="Q0URV8"/>
<dbReference type="KEGG" id="pno:SNOG_05506"/>
<comment type="similarity">
    <text evidence="1">Belongs to the iron/ascorbate-dependent oxidoreductase family.</text>
</comment>
<evidence type="ECO:0000313" key="4">
    <source>
        <dbReference type="EMBL" id="EAT86570.2"/>
    </source>
</evidence>
<dbReference type="Proteomes" id="UP000001055">
    <property type="component" value="Unassembled WGS sequence"/>
</dbReference>
<evidence type="ECO:0000313" key="5">
    <source>
        <dbReference type="Proteomes" id="UP000001055"/>
    </source>
</evidence>
<dbReference type="InterPro" id="IPR027443">
    <property type="entry name" value="IPNS-like_sf"/>
</dbReference>
<feature type="domain" description="Non-haem dioxygenase N-terminal" evidence="3">
    <location>
        <begin position="8"/>
        <end position="101"/>
    </location>
</feature>
<dbReference type="AlphaFoldDB" id="Q0URV8"/>